<proteinExistence type="predicted"/>
<evidence type="ECO:0000313" key="3">
    <source>
        <dbReference type="Proteomes" id="UP000039865"/>
    </source>
</evidence>
<keyword evidence="1" id="KW-0472">Membrane</keyword>
<protein>
    <recommendedName>
        <fullName evidence="4">Transmembrane protein</fullName>
    </recommendedName>
</protein>
<feature type="transmembrane region" description="Helical" evidence="1">
    <location>
        <begin position="58"/>
        <end position="80"/>
    </location>
</feature>
<organism evidence="2 3">
    <name type="scientific">Stylonychia lemnae</name>
    <name type="common">Ciliate</name>
    <dbReference type="NCBI Taxonomy" id="5949"/>
    <lineage>
        <taxon>Eukaryota</taxon>
        <taxon>Sar</taxon>
        <taxon>Alveolata</taxon>
        <taxon>Ciliophora</taxon>
        <taxon>Intramacronucleata</taxon>
        <taxon>Spirotrichea</taxon>
        <taxon>Stichotrichia</taxon>
        <taxon>Sporadotrichida</taxon>
        <taxon>Oxytrichidae</taxon>
        <taxon>Stylonychinae</taxon>
        <taxon>Stylonychia</taxon>
    </lineage>
</organism>
<sequence length="168" mass="20316">MKITFDEYLAERNRKQLEQIQDIKDREANLKKIPFIDHLPIYALVQSRHGQLLTFRRIFWHGVALCPVYAAIAGLFTYFINPYCQEHNRAGLQIISPEQRFKNYLDEKYHLFDNSHQEFYRQMQPYSDRQDRKKLKKFMDARTNEHETNLHGILKDNYDIAHNKKKNE</sequence>
<keyword evidence="3" id="KW-1185">Reference proteome</keyword>
<dbReference type="OrthoDB" id="10575945at2759"/>
<accession>A0A078B6F4</accession>
<evidence type="ECO:0000313" key="2">
    <source>
        <dbReference type="EMBL" id="CDW90110.1"/>
    </source>
</evidence>
<evidence type="ECO:0000256" key="1">
    <source>
        <dbReference type="SAM" id="Phobius"/>
    </source>
</evidence>
<dbReference type="Proteomes" id="UP000039865">
    <property type="component" value="Unassembled WGS sequence"/>
</dbReference>
<keyword evidence="1" id="KW-1133">Transmembrane helix</keyword>
<keyword evidence="1" id="KW-0812">Transmembrane</keyword>
<dbReference type="InParanoid" id="A0A078B6F4"/>
<evidence type="ECO:0008006" key="4">
    <source>
        <dbReference type="Google" id="ProtNLM"/>
    </source>
</evidence>
<dbReference type="EMBL" id="CCKQ01018174">
    <property type="protein sequence ID" value="CDW90110.1"/>
    <property type="molecule type" value="Genomic_DNA"/>
</dbReference>
<reference evidence="2 3" key="1">
    <citation type="submission" date="2014-06" db="EMBL/GenBank/DDBJ databases">
        <authorList>
            <person name="Swart Estienne"/>
        </authorList>
    </citation>
    <scope>NUCLEOTIDE SEQUENCE [LARGE SCALE GENOMIC DNA]</scope>
    <source>
        <strain evidence="2 3">130c</strain>
    </source>
</reference>
<dbReference type="AlphaFoldDB" id="A0A078B6F4"/>
<name>A0A078B6F4_STYLE</name>
<gene>
    <name evidence="2" type="primary">Contig17396.g18505</name>
    <name evidence="2" type="ORF">STYLEM_19250</name>
</gene>